<dbReference type="EMBL" id="VJMJ01000137">
    <property type="protein sequence ID" value="KAF0732093.1"/>
    <property type="molecule type" value="Genomic_DNA"/>
</dbReference>
<gene>
    <name evidence="2" type="ORF">Ae201684_010746</name>
</gene>
<evidence type="ECO:0000313" key="3">
    <source>
        <dbReference type="Proteomes" id="UP000481153"/>
    </source>
</evidence>
<evidence type="ECO:0000313" key="2">
    <source>
        <dbReference type="EMBL" id="KAF0732093.1"/>
    </source>
</evidence>
<dbReference type="VEuPathDB" id="FungiDB:AeMF1_002238"/>
<proteinExistence type="predicted"/>
<accession>A0A6G0WX62</accession>
<comment type="caution">
    <text evidence="2">The sequence shown here is derived from an EMBL/GenBank/DDBJ whole genome shotgun (WGS) entry which is preliminary data.</text>
</comment>
<name>A0A6G0WX62_9STRA</name>
<reference evidence="2 3" key="1">
    <citation type="submission" date="2019-07" db="EMBL/GenBank/DDBJ databases">
        <title>Genomics analysis of Aphanomyces spp. identifies a new class of oomycete effector associated with host adaptation.</title>
        <authorList>
            <person name="Gaulin E."/>
        </authorList>
    </citation>
    <scope>NUCLEOTIDE SEQUENCE [LARGE SCALE GENOMIC DNA]</scope>
    <source>
        <strain evidence="2 3">ATCC 201684</strain>
    </source>
</reference>
<feature type="compositionally biased region" description="Polar residues" evidence="1">
    <location>
        <begin position="269"/>
        <end position="281"/>
    </location>
</feature>
<keyword evidence="3" id="KW-1185">Reference proteome</keyword>
<dbReference type="AlphaFoldDB" id="A0A6G0WX62"/>
<sequence length="435" mass="47428">MGGGTAYTKKGSSFVFSNWIEEPFELSPVDISTLDLPGSKKATLLLKYREIELVVSEARALASDPHTSSSTKRKIEFTGRTVEAIRKATTYFTAAATTTVSFYVATEVERAHLLHLVELNTRVNPLESPQQLPLATQIPVAIPVEAPLASPAPPSSNSSHAAHVKQLIDDGFRSLEEATDLEEREEWHKAYQAYEHARRCFNQACPHIPSDKVSTRQLLLDKASEIQATMADLQCHLAPPASSIPSHFAPTVPPAQVLTAPPPQPISPARSNKISEPSSPSMDERMYKLQKFSEAVEVKRAQEETKPVVEDLALRLAALKKETTVAPSISSLEKRFQRLRGGATPSPPLSMSPPIDLLVDLHGSSTDNTAELDTEALEDNDDNDEKLLEDAKHVLAQVGKVDDAVAVVDEDKQVAALIQQVHDELAHEPVAVSDS</sequence>
<dbReference type="Gene3D" id="1.20.58.80">
    <property type="entry name" value="Phosphotransferase system, lactose/cellobiose-type IIA subunit"/>
    <property type="match status" value="1"/>
</dbReference>
<dbReference type="Proteomes" id="UP000481153">
    <property type="component" value="Unassembled WGS sequence"/>
</dbReference>
<feature type="region of interest" description="Disordered" evidence="1">
    <location>
        <begin position="259"/>
        <end position="281"/>
    </location>
</feature>
<organism evidence="2 3">
    <name type="scientific">Aphanomyces euteiches</name>
    <dbReference type="NCBI Taxonomy" id="100861"/>
    <lineage>
        <taxon>Eukaryota</taxon>
        <taxon>Sar</taxon>
        <taxon>Stramenopiles</taxon>
        <taxon>Oomycota</taxon>
        <taxon>Saprolegniomycetes</taxon>
        <taxon>Saprolegniales</taxon>
        <taxon>Verrucalvaceae</taxon>
        <taxon>Aphanomyces</taxon>
    </lineage>
</organism>
<evidence type="ECO:0000256" key="1">
    <source>
        <dbReference type="SAM" id="MobiDB-lite"/>
    </source>
</evidence>
<protein>
    <submittedName>
        <fullName evidence="2">Uncharacterized protein</fullName>
    </submittedName>
</protein>
<dbReference type="SUPFAM" id="SSF116846">
    <property type="entry name" value="MIT domain"/>
    <property type="match status" value="1"/>
</dbReference>
<dbReference type="InterPro" id="IPR036181">
    <property type="entry name" value="MIT_dom_sf"/>
</dbReference>